<dbReference type="GO" id="GO:0046872">
    <property type="term" value="F:metal ion binding"/>
    <property type="evidence" value="ECO:0007669"/>
    <property type="project" value="InterPro"/>
</dbReference>
<feature type="transmembrane region" description="Helical" evidence="1">
    <location>
        <begin position="85"/>
        <end position="104"/>
    </location>
</feature>
<dbReference type="Gene3D" id="2.60.40.420">
    <property type="entry name" value="Cupredoxins - blue copper proteins"/>
    <property type="match status" value="1"/>
</dbReference>
<dbReference type="Pfam" id="PF13473">
    <property type="entry name" value="Cupredoxin_1"/>
    <property type="match status" value="1"/>
</dbReference>
<dbReference type="PANTHER" id="PTHR42208">
    <property type="entry name" value="HEAVY METAL TRANSPORTER-RELATED"/>
    <property type="match status" value="1"/>
</dbReference>
<proteinExistence type="predicted"/>
<dbReference type="Gene3D" id="3.30.70.100">
    <property type="match status" value="1"/>
</dbReference>
<keyword evidence="1" id="KW-1133">Transmembrane helix</keyword>
<dbReference type="Proteomes" id="UP000178240">
    <property type="component" value="Unassembled WGS sequence"/>
</dbReference>
<dbReference type="STRING" id="1797535.A2744_04670"/>
<feature type="transmembrane region" description="Helical" evidence="1">
    <location>
        <begin position="313"/>
        <end position="330"/>
    </location>
</feature>
<comment type="caution">
    <text evidence="3">The sequence shown here is derived from an EMBL/GenBank/DDBJ whole genome shotgun (WGS) entry which is preliminary data.</text>
</comment>
<dbReference type="SUPFAM" id="SSF49503">
    <property type="entry name" value="Cupredoxins"/>
    <property type="match status" value="1"/>
</dbReference>
<protein>
    <recommendedName>
        <fullName evidence="2">HMA domain-containing protein</fullName>
    </recommendedName>
</protein>
<dbReference type="InterPro" id="IPR008972">
    <property type="entry name" value="Cupredoxin"/>
</dbReference>
<keyword evidence="1" id="KW-0812">Transmembrane</keyword>
<dbReference type="PROSITE" id="PS50846">
    <property type="entry name" value="HMA_2"/>
    <property type="match status" value="1"/>
</dbReference>
<dbReference type="EMBL" id="MHIE01000006">
    <property type="protein sequence ID" value="OGY46257.1"/>
    <property type="molecule type" value="Genomic_DNA"/>
</dbReference>
<evidence type="ECO:0000313" key="4">
    <source>
        <dbReference type="Proteomes" id="UP000178240"/>
    </source>
</evidence>
<keyword evidence="1" id="KW-0472">Membrane</keyword>
<evidence type="ECO:0000259" key="2">
    <source>
        <dbReference type="PROSITE" id="PS50846"/>
    </source>
</evidence>
<feature type="transmembrane region" description="Helical" evidence="1">
    <location>
        <begin position="195"/>
        <end position="215"/>
    </location>
</feature>
<feature type="transmembrane region" description="Helical" evidence="1">
    <location>
        <begin position="278"/>
        <end position="301"/>
    </location>
</feature>
<accession>A0A1G1Y3W6</accession>
<dbReference type="InterPro" id="IPR039447">
    <property type="entry name" value="UreH-like_TM_dom"/>
</dbReference>
<feature type="transmembrane region" description="Helical" evidence="1">
    <location>
        <begin position="116"/>
        <end position="144"/>
    </location>
</feature>
<organism evidence="3 4">
    <name type="scientific">Candidatus Buchananbacteria bacterium RIFCSPHIGHO2_01_FULL_44_11</name>
    <dbReference type="NCBI Taxonomy" id="1797535"/>
    <lineage>
        <taxon>Bacteria</taxon>
        <taxon>Candidatus Buchananiibacteriota</taxon>
    </lineage>
</organism>
<feature type="domain" description="HMA" evidence="2">
    <location>
        <begin position="2"/>
        <end position="68"/>
    </location>
</feature>
<dbReference type="Pfam" id="PF13386">
    <property type="entry name" value="DsbD_2"/>
    <property type="match status" value="1"/>
</dbReference>
<feature type="transmembrane region" description="Helical" evidence="1">
    <location>
        <begin position="250"/>
        <end position="272"/>
    </location>
</feature>
<evidence type="ECO:0000256" key="1">
    <source>
        <dbReference type="SAM" id="Phobius"/>
    </source>
</evidence>
<dbReference type="CDD" id="cd00371">
    <property type="entry name" value="HMA"/>
    <property type="match status" value="1"/>
</dbReference>
<dbReference type="SUPFAM" id="SSF103473">
    <property type="entry name" value="MFS general substrate transporter"/>
    <property type="match status" value="1"/>
</dbReference>
<name>A0A1G1Y3W6_9BACT</name>
<dbReference type="InterPro" id="IPR036259">
    <property type="entry name" value="MFS_trans_sf"/>
</dbReference>
<dbReference type="Pfam" id="PF00403">
    <property type="entry name" value="HMA"/>
    <property type="match status" value="1"/>
</dbReference>
<dbReference type="InterPro" id="IPR036163">
    <property type="entry name" value="HMA_dom_sf"/>
</dbReference>
<dbReference type="AlphaFoldDB" id="A0A1G1Y3W6"/>
<dbReference type="SUPFAM" id="SSF55008">
    <property type="entry name" value="HMA, heavy metal-associated domain"/>
    <property type="match status" value="1"/>
</dbReference>
<evidence type="ECO:0000313" key="3">
    <source>
        <dbReference type="EMBL" id="OGY46257.1"/>
    </source>
</evidence>
<dbReference type="PANTHER" id="PTHR42208:SF1">
    <property type="entry name" value="HEAVY METAL TRANSPORTER"/>
    <property type="match status" value="1"/>
</dbReference>
<feature type="transmembrane region" description="Helical" evidence="1">
    <location>
        <begin position="165"/>
        <end position="189"/>
    </location>
</feature>
<dbReference type="InterPro" id="IPR006121">
    <property type="entry name" value="HMA_dom"/>
</dbReference>
<gene>
    <name evidence="3" type="ORF">A2744_04670</name>
</gene>
<reference evidence="3 4" key="1">
    <citation type="journal article" date="2016" name="Nat. Commun.">
        <title>Thousands of microbial genomes shed light on interconnected biogeochemical processes in an aquifer system.</title>
        <authorList>
            <person name="Anantharaman K."/>
            <person name="Brown C.T."/>
            <person name="Hug L.A."/>
            <person name="Sharon I."/>
            <person name="Castelle C.J."/>
            <person name="Probst A.J."/>
            <person name="Thomas B.C."/>
            <person name="Singh A."/>
            <person name="Wilkins M.J."/>
            <person name="Karaoz U."/>
            <person name="Brodie E.L."/>
            <person name="Williams K.H."/>
            <person name="Hubbard S.S."/>
            <person name="Banfield J.F."/>
        </authorList>
    </citation>
    <scope>NUCLEOTIDE SEQUENCE [LARGE SCALE GENOMIC DNA]</scope>
</reference>
<dbReference type="InterPro" id="IPR028096">
    <property type="entry name" value="EfeO_Cupredoxin"/>
</dbReference>
<sequence length="443" mass="47799">MLKLILPIRGMHCKSCELLIEEHLKSIPNIKKVHVRHQTGRAEVYYQGDEPSPESLNQAVTAAGYAIGDKDKLPWVSRNAQDYQYLVIAALILFGLYLLASRLGLLNLSINANNNFGLLVALVVGLVAGISTCMALIGGLVLGIAARHADLHPEASAAEKFRPHLFFNLGRILGFAVLGGLIGLVGSALQPSNNFLGIMTMFVGAVMIFLGLKLIEIFPILKDKSITLPKSISKLLGIHRDDREYSHKGAFWAGALTFFLPCGFTQAMQLYAVSTGSFLSGALIMSLFALGTAPGLLGIAGLTSVLNGKKAKLFFMTAGLAVIFLGWFNVSNASNIIHFHLQTPGNAAGNAVTNNQAQEVRMNQDASGYKPNYFTVKKGQLVRWIINSTNPYTCASSLVVPSYGISRSLTKGENVIEFTPTQAGEIPFSCSMGMYRGKFVVVD</sequence>